<organism evidence="2 3">
    <name type="scientific">Flavobacterium hungaricum</name>
    <dbReference type="NCBI Taxonomy" id="2082725"/>
    <lineage>
        <taxon>Bacteria</taxon>
        <taxon>Pseudomonadati</taxon>
        <taxon>Bacteroidota</taxon>
        <taxon>Flavobacteriia</taxon>
        <taxon>Flavobacteriales</taxon>
        <taxon>Flavobacteriaceae</taxon>
        <taxon>Flavobacterium</taxon>
    </lineage>
</organism>
<dbReference type="PANTHER" id="PTHR44523:SF1">
    <property type="entry name" value="TETRATRICOPEPTIDE REPEAT PROTEIN 13"/>
    <property type="match status" value="1"/>
</dbReference>
<dbReference type="RefSeq" id="WP_193844615.1">
    <property type="nucleotide sequence ID" value="NZ_PRDM01000001.1"/>
</dbReference>
<dbReference type="SUPFAM" id="SSF48452">
    <property type="entry name" value="TPR-like"/>
    <property type="match status" value="2"/>
</dbReference>
<keyword evidence="3" id="KW-1185">Reference proteome</keyword>
<dbReference type="PROSITE" id="PS50005">
    <property type="entry name" value="TPR"/>
    <property type="match status" value="2"/>
</dbReference>
<dbReference type="EMBL" id="PRDM01000001">
    <property type="protein sequence ID" value="MBE8723553.1"/>
    <property type="molecule type" value="Genomic_DNA"/>
</dbReference>
<dbReference type="Proteomes" id="UP000640614">
    <property type="component" value="Unassembled WGS sequence"/>
</dbReference>
<evidence type="ECO:0000256" key="1">
    <source>
        <dbReference type="PROSITE-ProRule" id="PRU00339"/>
    </source>
</evidence>
<sequence>MKHIILKLVLIIFTCNLVNAQKLKKTETITKSTNPLEINTSIDFEINASLDSTTVSKETFAILKEVQPLLDKEENEKAYQLLSYIDEKDLEKNEILILKGIVALRLNDLATSSSFFSRYLPSAPNDSLKSSIYYMLGVIDLQRNFKISANLNFEKSYELDQKNISTLLILGNNSFEKNDFEKAIFYYEKLVEVNPNKNNVWNNLGFLYQQLGQHEKAKKVFSKIIKEEPDAPLPYNNRSYCNLQLGLIKQALEDVNKSIKLFPENSYAFRNRALVYIKMKDFKKACADIETAFKLGYTEKYGFDLDAVQSENCKK</sequence>
<feature type="repeat" description="TPR" evidence="1">
    <location>
        <begin position="164"/>
        <end position="197"/>
    </location>
</feature>
<protein>
    <submittedName>
        <fullName evidence="2">Tetratricopeptide repeat protein</fullName>
    </submittedName>
</protein>
<dbReference type="PROSITE" id="PS50293">
    <property type="entry name" value="TPR_REGION"/>
    <property type="match status" value="1"/>
</dbReference>
<reference evidence="2 3" key="1">
    <citation type="submission" date="2018-07" db="EMBL/GenBank/DDBJ databases">
        <title>Genome assembly of strain KB82.</title>
        <authorList>
            <person name="Kukolya J."/>
            <person name="Horvath B."/>
            <person name="Nagy I."/>
            <person name="Toth A."/>
        </authorList>
    </citation>
    <scope>NUCLEOTIDE SEQUENCE [LARGE SCALE GENOMIC DNA]</scope>
    <source>
        <strain evidence="2 3">Kb82</strain>
    </source>
</reference>
<dbReference type="InterPro" id="IPR019734">
    <property type="entry name" value="TPR_rpt"/>
</dbReference>
<keyword evidence="1" id="KW-0802">TPR repeat</keyword>
<dbReference type="Pfam" id="PF14559">
    <property type="entry name" value="TPR_19"/>
    <property type="match status" value="1"/>
</dbReference>
<evidence type="ECO:0000313" key="2">
    <source>
        <dbReference type="EMBL" id="MBE8723553.1"/>
    </source>
</evidence>
<dbReference type="SMART" id="SM00028">
    <property type="entry name" value="TPR"/>
    <property type="match status" value="4"/>
</dbReference>
<dbReference type="InterPro" id="IPR011990">
    <property type="entry name" value="TPR-like_helical_dom_sf"/>
</dbReference>
<dbReference type="Pfam" id="PF13181">
    <property type="entry name" value="TPR_8"/>
    <property type="match status" value="1"/>
</dbReference>
<dbReference type="Gene3D" id="1.25.40.10">
    <property type="entry name" value="Tetratricopeptide repeat domain"/>
    <property type="match status" value="2"/>
</dbReference>
<proteinExistence type="predicted"/>
<name>A0ABR9TDV7_9FLAO</name>
<accession>A0ABR9TDV7</accession>
<comment type="caution">
    <text evidence="2">The sequence shown here is derived from an EMBL/GenBank/DDBJ whole genome shotgun (WGS) entry which is preliminary data.</text>
</comment>
<feature type="repeat" description="TPR" evidence="1">
    <location>
        <begin position="198"/>
        <end position="231"/>
    </location>
</feature>
<evidence type="ECO:0000313" key="3">
    <source>
        <dbReference type="Proteomes" id="UP000640614"/>
    </source>
</evidence>
<gene>
    <name evidence="2" type="ORF">C4F50_01245</name>
</gene>
<dbReference type="PANTHER" id="PTHR44523">
    <property type="entry name" value="TETRATRICOPEPTIDE REPEAT PROTEIN 13"/>
    <property type="match status" value="1"/>
</dbReference>